<proteinExistence type="inferred from homology"/>
<dbReference type="EMBL" id="CAICTM010000777">
    <property type="protein sequence ID" value="CAB9516363.1"/>
    <property type="molecule type" value="Genomic_DNA"/>
</dbReference>
<dbReference type="AlphaFoldDB" id="A0A9N8E8P7"/>
<reference evidence="10" key="1">
    <citation type="submission" date="2020-06" db="EMBL/GenBank/DDBJ databases">
        <authorList>
            <consortium name="Plant Systems Biology data submission"/>
        </authorList>
    </citation>
    <scope>NUCLEOTIDE SEQUENCE</scope>
    <source>
        <strain evidence="10">D6</strain>
    </source>
</reference>
<feature type="chain" id="PRO_5040490705" evidence="8">
    <location>
        <begin position="28"/>
        <end position="234"/>
    </location>
</feature>
<dbReference type="PANTHER" id="PTHR43821">
    <property type="entry name" value="NAD(P)H NITROREDUCTASE YDJA-RELATED"/>
    <property type="match status" value="1"/>
</dbReference>
<dbReference type="InterPro" id="IPR000415">
    <property type="entry name" value="Nitroreductase-like"/>
</dbReference>
<evidence type="ECO:0000259" key="9">
    <source>
        <dbReference type="Pfam" id="PF00881"/>
    </source>
</evidence>
<evidence type="ECO:0000256" key="7">
    <source>
        <dbReference type="ARBA" id="ARBA00023027"/>
    </source>
</evidence>
<dbReference type="GO" id="GO:0016491">
    <property type="term" value="F:oxidoreductase activity"/>
    <property type="evidence" value="ECO:0007669"/>
    <property type="project" value="UniProtKB-KW"/>
</dbReference>
<evidence type="ECO:0000313" key="10">
    <source>
        <dbReference type="EMBL" id="CAB9516363.1"/>
    </source>
</evidence>
<keyword evidence="8" id="KW-0732">Signal</keyword>
<organism evidence="10 11">
    <name type="scientific">Seminavis robusta</name>
    <dbReference type="NCBI Taxonomy" id="568900"/>
    <lineage>
        <taxon>Eukaryota</taxon>
        <taxon>Sar</taxon>
        <taxon>Stramenopiles</taxon>
        <taxon>Ochrophyta</taxon>
        <taxon>Bacillariophyta</taxon>
        <taxon>Bacillariophyceae</taxon>
        <taxon>Bacillariophycidae</taxon>
        <taxon>Naviculales</taxon>
        <taxon>Naviculaceae</taxon>
        <taxon>Seminavis</taxon>
    </lineage>
</organism>
<dbReference type="InterPro" id="IPR026021">
    <property type="entry name" value="YdjA-like"/>
</dbReference>
<dbReference type="Proteomes" id="UP001153069">
    <property type="component" value="Unassembled WGS sequence"/>
</dbReference>
<dbReference type="Gene3D" id="3.40.109.10">
    <property type="entry name" value="NADH Oxidase"/>
    <property type="match status" value="1"/>
</dbReference>
<accession>A0A9N8E8P7</accession>
<evidence type="ECO:0000256" key="2">
    <source>
        <dbReference type="ARBA" id="ARBA00007118"/>
    </source>
</evidence>
<feature type="signal peptide" evidence="8">
    <location>
        <begin position="1"/>
        <end position="27"/>
    </location>
</feature>
<keyword evidence="7" id="KW-0520">NAD</keyword>
<dbReference type="SUPFAM" id="SSF55469">
    <property type="entry name" value="FMN-dependent nitroreductase-like"/>
    <property type="match status" value="1"/>
</dbReference>
<comment type="cofactor">
    <cofactor evidence="1">
        <name>FMN</name>
        <dbReference type="ChEBI" id="CHEBI:58210"/>
    </cofactor>
</comment>
<dbReference type="Pfam" id="PF00881">
    <property type="entry name" value="Nitroreductase"/>
    <property type="match status" value="1"/>
</dbReference>
<keyword evidence="4" id="KW-0288">FMN</keyword>
<dbReference type="InterPro" id="IPR052530">
    <property type="entry name" value="NAD(P)H_nitroreductase"/>
</dbReference>
<dbReference type="CDD" id="cd02135">
    <property type="entry name" value="YdjA-like"/>
    <property type="match status" value="1"/>
</dbReference>
<comment type="similarity">
    <text evidence="2">Belongs to the nitroreductase family.</text>
</comment>
<sequence length="234" mass="25604">MMLGFVGAAPSVSLLLLLGLLFPCSRQQHQVDAFSSPSPASFHELLLSRRTINSFEAELPPYWEMKLTAAVEAATYAPNHKLTEPWRFHLLGNEAIQRVCELNAELVSSSKGPAAGAKKLERWLAMPGWLVVTQVVVVQQSDDDDSCDNPMSMAREDYAACCCAVQNLCLSLHANGMGTKWTTGPVNFDPRFAEAVGLPENERVVGTIWFGKPVSVPSAPRKKLSLDNVLIKHA</sequence>
<evidence type="ECO:0000256" key="3">
    <source>
        <dbReference type="ARBA" id="ARBA00022630"/>
    </source>
</evidence>
<keyword evidence="5" id="KW-0521">NADP</keyword>
<evidence type="ECO:0000313" key="11">
    <source>
        <dbReference type="Proteomes" id="UP001153069"/>
    </source>
</evidence>
<dbReference type="InterPro" id="IPR029479">
    <property type="entry name" value="Nitroreductase"/>
</dbReference>
<name>A0A9N8E8P7_9STRA</name>
<gene>
    <name evidence="10" type="ORF">SEMRO_778_G201080.1</name>
</gene>
<dbReference type="OrthoDB" id="41362at2759"/>
<comment type="caution">
    <text evidence="10">The sequence shown here is derived from an EMBL/GenBank/DDBJ whole genome shotgun (WGS) entry which is preliminary data.</text>
</comment>
<evidence type="ECO:0000256" key="1">
    <source>
        <dbReference type="ARBA" id="ARBA00001917"/>
    </source>
</evidence>
<evidence type="ECO:0000256" key="4">
    <source>
        <dbReference type="ARBA" id="ARBA00022643"/>
    </source>
</evidence>
<protein>
    <submittedName>
        <fullName evidence="10">Nitroreductase</fullName>
    </submittedName>
</protein>
<evidence type="ECO:0000256" key="5">
    <source>
        <dbReference type="ARBA" id="ARBA00022857"/>
    </source>
</evidence>
<evidence type="ECO:0000256" key="6">
    <source>
        <dbReference type="ARBA" id="ARBA00023002"/>
    </source>
</evidence>
<evidence type="ECO:0000256" key="8">
    <source>
        <dbReference type="SAM" id="SignalP"/>
    </source>
</evidence>
<feature type="domain" description="Nitroreductase" evidence="9">
    <location>
        <begin position="47"/>
        <end position="212"/>
    </location>
</feature>
<keyword evidence="3" id="KW-0285">Flavoprotein</keyword>
<keyword evidence="11" id="KW-1185">Reference proteome</keyword>
<dbReference type="PANTHER" id="PTHR43821:SF1">
    <property type="entry name" value="NAD(P)H NITROREDUCTASE YDJA-RELATED"/>
    <property type="match status" value="1"/>
</dbReference>
<keyword evidence="6" id="KW-0560">Oxidoreductase</keyword>